<comment type="caution">
    <text evidence="2">The sequence shown here is derived from an EMBL/GenBank/DDBJ whole genome shotgun (WGS) entry which is preliminary data.</text>
</comment>
<proteinExistence type="inferred from homology"/>
<evidence type="ECO:0000313" key="3">
    <source>
        <dbReference type="Proteomes" id="UP000240429"/>
    </source>
</evidence>
<dbReference type="RefSeq" id="WP_107019455.1">
    <property type="nucleotide sequence ID" value="NZ_KZ679048.1"/>
</dbReference>
<dbReference type="EMBL" id="PYBJ01000019">
    <property type="protein sequence ID" value="PSM40375.1"/>
    <property type="molecule type" value="Genomic_DNA"/>
</dbReference>
<dbReference type="Pfam" id="PF01042">
    <property type="entry name" value="Ribonuc_L-PSP"/>
    <property type="match status" value="1"/>
</dbReference>
<dbReference type="AlphaFoldDB" id="A0A2P8Q2F5"/>
<dbReference type="PANTHER" id="PTHR11803:SF58">
    <property type="entry name" value="PROTEIN HMF1-RELATED"/>
    <property type="match status" value="1"/>
</dbReference>
<dbReference type="GO" id="GO:0005829">
    <property type="term" value="C:cytosol"/>
    <property type="evidence" value="ECO:0007669"/>
    <property type="project" value="TreeGrafter"/>
</dbReference>
<gene>
    <name evidence="2" type="ORF">C6Y14_27175</name>
</gene>
<dbReference type="GO" id="GO:0019239">
    <property type="term" value="F:deaminase activity"/>
    <property type="evidence" value="ECO:0007669"/>
    <property type="project" value="TreeGrafter"/>
</dbReference>
<name>A0A2P8Q2F5_9ACTN</name>
<organism evidence="2 3">
    <name type="scientific">Streptomyces dioscori</name>
    <dbReference type="NCBI Taxonomy" id="2109333"/>
    <lineage>
        <taxon>Bacteria</taxon>
        <taxon>Bacillati</taxon>
        <taxon>Actinomycetota</taxon>
        <taxon>Actinomycetes</taxon>
        <taxon>Kitasatosporales</taxon>
        <taxon>Streptomycetaceae</taxon>
        <taxon>Streptomyces</taxon>
        <taxon>Streptomyces aurantiacus group</taxon>
    </lineage>
</organism>
<evidence type="ECO:0000313" key="2">
    <source>
        <dbReference type="EMBL" id="PSM40375.1"/>
    </source>
</evidence>
<keyword evidence="3" id="KW-1185">Reference proteome</keyword>
<reference evidence="2 3" key="1">
    <citation type="submission" date="2018-03" db="EMBL/GenBank/DDBJ databases">
        <title>Streptomyces dioscori sp. nov., a novel endophytic actinobacterium isolated from bulbil of Dioscorea bulbifera L.</title>
        <authorList>
            <person name="Zhikuan W."/>
        </authorList>
    </citation>
    <scope>NUCLEOTIDE SEQUENCE [LARGE SCALE GENOMIC DNA]</scope>
    <source>
        <strain evidence="2 3">A217</strain>
    </source>
</reference>
<dbReference type="Gene3D" id="3.30.1330.40">
    <property type="entry name" value="RutC-like"/>
    <property type="match status" value="1"/>
</dbReference>
<dbReference type="CDD" id="cd00448">
    <property type="entry name" value="YjgF_YER057c_UK114_family"/>
    <property type="match status" value="1"/>
</dbReference>
<accession>A0A2P8Q2F5</accession>
<dbReference type="SUPFAM" id="SSF55298">
    <property type="entry name" value="YjgF-like"/>
    <property type="match status" value="1"/>
</dbReference>
<protein>
    <recommendedName>
        <fullName evidence="4">Reactive intermediate/imine deaminase</fullName>
    </recommendedName>
</protein>
<evidence type="ECO:0008006" key="4">
    <source>
        <dbReference type="Google" id="ProtNLM"/>
    </source>
</evidence>
<evidence type="ECO:0000256" key="1">
    <source>
        <dbReference type="ARBA" id="ARBA00010552"/>
    </source>
</evidence>
<dbReference type="OrthoDB" id="9803101at2"/>
<sequence length="128" mass="13821">MIEEIATKNIAPLEVPLTHVVRAGDFVYLSGQIAVRADGTLVTNDFAAETRAVLDNIKAGVEAAGGTLADVSKTTVFLLNATLFEPMNVVYREYFSKPFPARSTIVAPLSNPDLRIEIEAVAYIPRNG</sequence>
<comment type="similarity">
    <text evidence="1">Belongs to the RutC family.</text>
</comment>
<dbReference type="Proteomes" id="UP000240429">
    <property type="component" value="Unassembled WGS sequence"/>
</dbReference>
<dbReference type="InterPro" id="IPR035959">
    <property type="entry name" value="RutC-like_sf"/>
</dbReference>
<dbReference type="PANTHER" id="PTHR11803">
    <property type="entry name" value="2-IMINOBUTANOATE/2-IMINOPROPANOATE DEAMINASE RIDA"/>
    <property type="match status" value="1"/>
</dbReference>
<dbReference type="InterPro" id="IPR006175">
    <property type="entry name" value="YjgF/YER057c/UK114"/>
</dbReference>